<accession>X1D4D4</accession>
<dbReference type="AlphaFoldDB" id="X1D4D4"/>
<protein>
    <submittedName>
        <fullName evidence="1">Uncharacterized protein</fullName>
    </submittedName>
</protein>
<sequence length="33" mass="3592">AVTDCVEMWAEIPLVEVVFSVWVVNEAASVDPS</sequence>
<proteinExistence type="predicted"/>
<feature type="non-terminal residue" evidence="1">
    <location>
        <position position="1"/>
    </location>
</feature>
<evidence type="ECO:0000313" key="1">
    <source>
        <dbReference type="EMBL" id="GAH03130.1"/>
    </source>
</evidence>
<reference evidence="1" key="1">
    <citation type="journal article" date="2014" name="Front. Microbiol.">
        <title>High frequency of phylogenetically diverse reductive dehalogenase-homologous genes in deep subseafloor sedimentary metagenomes.</title>
        <authorList>
            <person name="Kawai M."/>
            <person name="Futagami T."/>
            <person name="Toyoda A."/>
            <person name="Takaki Y."/>
            <person name="Nishi S."/>
            <person name="Hori S."/>
            <person name="Arai W."/>
            <person name="Tsubouchi T."/>
            <person name="Morono Y."/>
            <person name="Uchiyama I."/>
            <person name="Ito T."/>
            <person name="Fujiyama A."/>
            <person name="Inagaki F."/>
            <person name="Takami H."/>
        </authorList>
    </citation>
    <scope>NUCLEOTIDE SEQUENCE</scope>
    <source>
        <strain evidence="1">Expedition CK06-06</strain>
    </source>
</reference>
<organism evidence="1">
    <name type="scientific">marine sediment metagenome</name>
    <dbReference type="NCBI Taxonomy" id="412755"/>
    <lineage>
        <taxon>unclassified sequences</taxon>
        <taxon>metagenomes</taxon>
        <taxon>ecological metagenomes</taxon>
    </lineage>
</organism>
<gene>
    <name evidence="1" type="ORF">S01H4_45958</name>
</gene>
<comment type="caution">
    <text evidence="1">The sequence shown here is derived from an EMBL/GenBank/DDBJ whole genome shotgun (WGS) entry which is preliminary data.</text>
</comment>
<dbReference type="EMBL" id="BART01025630">
    <property type="protein sequence ID" value="GAH03130.1"/>
    <property type="molecule type" value="Genomic_DNA"/>
</dbReference>
<name>X1D4D4_9ZZZZ</name>